<gene>
    <name evidence="2" type="primary">Cnig_chr_IV.g15540</name>
    <name evidence="2" type="ORF">B9Z55_015540</name>
</gene>
<dbReference type="Proteomes" id="UP000230233">
    <property type="component" value="Chromosome IV"/>
</dbReference>
<feature type="chain" id="PRO_5013768019" description="C6 domain-containing protein" evidence="1">
    <location>
        <begin position="17"/>
        <end position="131"/>
    </location>
</feature>
<sequence>MQLFLFLTFLSISVFGIQDNCQCSSFDPIPTGDVLSKKQSDISKNFGKNFLEKNVKFEKRLGCFIEMSCEFSSQKPSQNVLYLETNDGQMFSQSVKYGPSPYWPRLTCNGKRQWVYKSLELKNVACVAVFN</sequence>
<evidence type="ECO:0000313" key="3">
    <source>
        <dbReference type="Proteomes" id="UP000230233"/>
    </source>
</evidence>
<reference evidence="3" key="1">
    <citation type="submission" date="2017-10" db="EMBL/GenBank/DDBJ databases">
        <title>Rapid genome shrinkage in a self-fertile nematode reveals novel sperm competition proteins.</title>
        <authorList>
            <person name="Yin D."/>
            <person name="Schwarz E.M."/>
            <person name="Thomas C.G."/>
            <person name="Felde R.L."/>
            <person name="Korf I.F."/>
            <person name="Cutter A.D."/>
            <person name="Schartner C.M."/>
            <person name="Ralston E.J."/>
            <person name="Meyer B.J."/>
            <person name="Haag E.S."/>
        </authorList>
    </citation>
    <scope>NUCLEOTIDE SEQUENCE [LARGE SCALE GENOMIC DNA]</scope>
    <source>
        <strain evidence="3">JU1422</strain>
    </source>
</reference>
<evidence type="ECO:0000256" key="1">
    <source>
        <dbReference type="SAM" id="SignalP"/>
    </source>
</evidence>
<protein>
    <recommendedName>
        <fullName evidence="4">C6 domain-containing protein</fullName>
    </recommendedName>
</protein>
<proteinExistence type="predicted"/>
<feature type="signal peptide" evidence="1">
    <location>
        <begin position="1"/>
        <end position="16"/>
    </location>
</feature>
<keyword evidence="1" id="KW-0732">Signal</keyword>
<accession>A0A2G5UAR5</accession>
<organism evidence="2 3">
    <name type="scientific">Caenorhabditis nigoni</name>
    <dbReference type="NCBI Taxonomy" id="1611254"/>
    <lineage>
        <taxon>Eukaryota</taxon>
        <taxon>Metazoa</taxon>
        <taxon>Ecdysozoa</taxon>
        <taxon>Nematoda</taxon>
        <taxon>Chromadorea</taxon>
        <taxon>Rhabditida</taxon>
        <taxon>Rhabditina</taxon>
        <taxon>Rhabditomorpha</taxon>
        <taxon>Rhabditoidea</taxon>
        <taxon>Rhabditidae</taxon>
        <taxon>Peloderinae</taxon>
        <taxon>Caenorhabditis</taxon>
    </lineage>
</organism>
<keyword evidence="3" id="KW-1185">Reference proteome</keyword>
<dbReference type="AlphaFoldDB" id="A0A2G5UAR5"/>
<dbReference type="EMBL" id="PDUG01000004">
    <property type="protein sequence ID" value="PIC36614.1"/>
    <property type="molecule type" value="Genomic_DNA"/>
</dbReference>
<evidence type="ECO:0008006" key="4">
    <source>
        <dbReference type="Google" id="ProtNLM"/>
    </source>
</evidence>
<name>A0A2G5UAR5_9PELO</name>
<comment type="caution">
    <text evidence="2">The sequence shown here is derived from an EMBL/GenBank/DDBJ whole genome shotgun (WGS) entry which is preliminary data.</text>
</comment>
<evidence type="ECO:0000313" key="2">
    <source>
        <dbReference type="EMBL" id="PIC36614.1"/>
    </source>
</evidence>